<evidence type="ECO:0000313" key="1">
    <source>
        <dbReference type="EMBL" id="MBE1562042.1"/>
    </source>
</evidence>
<organism evidence="1 2">
    <name type="scientific">Nonomuraea africana</name>
    <dbReference type="NCBI Taxonomy" id="46171"/>
    <lineage>
        <taxon>Bacteria</taxon>
        <taxon>Bacillati</taxon>
        <taxon>Actinomycetota</taxon>
        <taxon>Actinomycetes</taxon>
        <taxon>Streptosporangiales</taxon>
        <taxon>Streptosporangiaceae</taxon>
        <taxon>Nonomuraea</taxon>
    </lineage>
</organism>
<protein>
    <submittedName>
        <fullName evidence="1">Uncharacterized protein</fullName>
    </submittedName>
</protein>
<evidence type="ECO:0000313" key="2">
    <source>
        <dbReference type="Proteomes" id="UP000661607"/>
    </source>
</evidence>
<proteinExistence type="predicted"/>
<reference evidence="1 2" key="1">
    <citation type="submission" date="2020-10" db="EMBL/GenBank/DDBJ databases">
        <title>Sequencing the genomes of 1000 actinobacteria strains.</title>
        <authorList>
            <person name="Klenk H.-P."/>
        </authorList>
    </citation>
    <scope>NUCLEOTIDE SEQUENCE [LARGE SCALE GENOMIC DNA]</scope>
    <source>
        <strain evidence="1 2">DSM 43748</strain>
    </source>
</reference>
<dbReference type="RefSeq" id="WP_318782536.1">
    <property type="nucleotide sequence ID" value="NZ_BAAASY010000030.1"/>
</dbReference>
<sequence>MDADEVTWERARGWALAMGTALVVYSADNPSMAAIGDHVLDQVLLA</sequence>
<gene>
    <name evidence="1" type="ORF">H4W81_004821</name>
</gene>
<comment type="caution">
    <text evidence="1">The sequence shown here is derived from an EMBL/GenBank/DDBJ whole genome shotgun (WGS) entry which is preliminary data.</text>
</comment>
<dbReference type="Proteomes" id="UP000661607">
    <property type="component" value="Unassembled WGS sequence"/>
</dbReference>
<keyword evidence="2" id="KW-1185">Reference proteome</keyword>
<accession>A0ABR9KJ45</accession>
<name>A0ABR9KJ45_9ACTN</name>
<dbReference type="EMBL" id="JADBEF010000001">
    <property type="protein sequence ID" value="MBE1562042.1"/>
    <property type="molecule type" value="Genomic_DNA"/>
</dbReference>